<accession>F0W2M4</accession>
<gene>
    <name evidence="18" type="primary">AlNc14C10G1271</name>
    <name evidence="18" type="ORF">ALNC14_014530</name>
</gene>
<reference evidence="18" key="1">
    <citation type="journal article" date="2011" name="PLoS Biol.">
        <title>Gene gain and loss during evolution of obligate parasitism in the white rust pathogen of Arabidopsis thaliana.</title>
        <authorList>
            <person name="Kemen E."/>
            <person name="Gardiner A."/>
            <person name="Schultz-Larsen T."/>
            <person name="Kemen A.C."/>
            <person name="Balmuth A.L."/>
            <person name="Robert-Seilaniantz A."/>
            <person name="Bailey K."/>
            <person name="Holub E."/>
            <person name="Studholme D.J."/>
            <person name="Maclean D."/>
            <person name="Jones J.D."/>
        </authorList>
    </citation>
    <scope>NUCLEOTIDE SEQUENCE</scope>
</reference>
<dbReference type="Pfam" id="PF00856">
    <property type="entry name" value="SET"/>
    <property type="match status" value="1"/>
</dbReference>
<evidence type="ECO:0000256" key="7">
    <source>
        <dbReference type="ARBA" id="ARBA00022723"/>
    </source>
</evidence>
<dbReference type="PROSITE" id="PS50868">
    <property type="entry name" value="POST_SET"/>
    <property type="match status" value="1"/>
</dbReference>
<dbReference type="HOGENOM" id="CLU_265135_0_0_1"/>
<dbReference type="PROSITE" id="PS01359">
    <property type="entry name" value="ZF_PHD_1"/>
    <property type="match status" value="1"/>
</dbReference>
<evidence type="ECO:0000259" key="16">
    <source>
        <dbReference type="PROSITE" id="PS50868"/>
    </source>
</evidence>
<proteinExistence type="predicted"/>
<dbReference type="InterPro" id="IPR046341">
    <property type="entry name" value="SET_dom_sf"/>
</dbReference>
<organism evidence="18">
    <name type="scientific">Albugo laibachii Nc14</name>
    <dbReference type="NCBI Taxonomy" id="890382"/>
    <lineage>
        <taxon>Eukaryota</taxon>
        <taxon>Sar</taxon>
        <taxon>Stramenopiles</taxon>
        <taxon>Oomycota</taxon>
        <taxon>Peronosporomycetes</taxon>
        <taxon>Albuginales</taxon>
        <taxon>Albuginaceae</taxon>
        <taxon>Albugo</taxon>
    </lineage>
</organism>
<dbReference type="PROSITE" id="PS50016">
    <property type="entry name" value="ZF_PHD_2"/>
    <property type="match status" value="1"/>
</dbReference>
<dbReference type="Gene3D" id="2.170.270.10">
    <property type="entry name" value="SET domain"/>
    <property type="match status" value="1"/>
</dbReference>
<dbReference type="Gene3D" id="3.30.40.10">
    <property type="entry name" value="Zinc/RING finger domain, C3HC4 (zinc finger)"/>
    <property type="match status" value="2"/>
</dbReference>
<evidence type="ECO:0000256" key="8">
    <source>
        <dbReference type="ARBA" id="ARBA00022771"/>
    </source>
</evidence>
<dbReference type="InterPro" id="IPR001965">
    <property type="entry name" value="Znf_PHD"/>
</dbReference>
<dbReference type="SMART" id="SM00317">
    <property type="entry name" value="SET"/>
    <property type="match status" value="1"/>
</dbReference>
<evidence type="ECO:0000256" key="3">
    <source>
        <dbReference type="ARBA" id="ARBA00022454"/>
    </source>
</evidence>
<evidence type="ECO:0000313" key="18">
    <source>
        <dbReference type="EMBL" id="CCA15310.1"/>
    </source>
</evidence>
<dbReference type="Pfam" id="PF05004">
    <property type="entry name" value="IFRD"/>
    <property type="match status" value="1"/>
</dbReference>
<evidence type="ECO:0000256" key="2">
    <source>
        <dbReference type="ARBA" id="ARBA00004286"/>
    </source>
</evidence>
<keyword evidence="5 18" id="KW-0808">Transferase</keyword>
<dbReference type="EMBL" id="FR824055">
    <property type="protein sequence ID" value="CCA15310.1"/>
    <property type="molecule type" value="Genomic_DNA"/>
</dbReference>
<reference evidence="18" key="2">
    <citation type="submission" date="2011-02" db="EMBL/GenBank/DDBJ databases">
        <authorList>
            <person name="MacLean D."/>
        </authorList>
    </citation>
    <scope>NUCLEOTIDE SEQUENCE</scope>
</reference>
<dbReference type="PANTHER" id="PTHR22884">
    <property type="entry name" value="SET DOMAIN PROTEINS"/>
    <property type="match status" value="1"/>
</dbReference>
<keyword evidence="3" id="KW-0158">Chromosome</keyword>
<evidence type="ECO:0000256" key="11">
    <source>
        <dbReference type="ARBA" id="ARBA00023242"/>
    </source>
</evidence>
<evidence type="ECO:0000259" key="15">
    <source>
        <dbReference type="PROSITE" id="PS50280"/>
    </source>
</evidence>
<evidence type="ECO:0000256" key="10">
    <source>
        <dbReference type="ARBA" id="ARBA00022853"/>
    </source>
</evidence>
<dbReference type="InterPro" id="IPR013083">
    <property type="entry name" value="Znf_RING/FYVE/PHD"/>
</dbReference>
<dbReference type="InterPro" id="IPR011011">
    <property type="entry name" value="Znf_FYVE_PHD"/>
</dbReference>
<dbReference type="CDD" id="cd15566">
    <property type="entry name" value="PHD3_NSD"/>
    <property type="match status" value="1"/>
</dbReference>
<evidence type="ECO:0000256" key="13">
    <source>
        <dbReference type="SAM" id="MobiDB-lite"/>
    </source>
</evidence>
<dbReference type="InterPro" id="IPR007701">
    <property type="entry name" value="Interferon-rel_develop_reg_N"/>
</dbReference>
<dbReference type="PROSITE" id="PS50280">
    <property type="entry name" value="SET"/>
    <property type="match status" value="1"/>
</dbReference>
<feature type="domain" description="PHD-type" evidence="14">
    <location>
        <begin position="311"/>
        <end position="364"/>
    </location>
</feature>
<feature type="domain" description="Post-SET" evidence="16">
    <location>
        <begin position="762"/>
        <end position="778"/>
    </location>
</feature>
<feature type="domain" description="SET" evidence="15">
    <location>
        <begin position="636"/>
        <end position="755"/>
    </location>
</feature>
<evidence type="ECO:0000256" key="1">
    <source>
        <dbReference type="ARBA" id="ARBA00004123"/>
    </source>
</evidence>
<dbReference type="GO" id="GO:0008270">
    <property type="term" value="F:zinc ion binding"/>
    <property type="evidence" value="ECO:0007669"/>
    <property type="project" value="UniProtKB-KW"/>
</dbReference>
<evidence type="ECO:0000256" key="5">
    <source>
        <dbReference type="ARBA" id="ARBA00022679"/>
    </source>
</evidence>
<dbReference type="Pfam" id="PF22908">
    <property type="entry name" value="PHD_NSD"/>
    <property type="match status" value="1"/>
</dbReference>
<keyword evidence="8 12" id="KW-0863">Zinc-finger</keyword>
<keyword evidence="6" id="KW-0949">S-adenosyl-L-methionine</keyword>
<sequence>MPSLVDGFSSSIPNVNDRISSVPTSTALIVYTNSHIMRPCAKATLDNQIAGDANITKIEELMQFDSIDTPSLSTLDAACINGVEPKNALEKEVREEPLQLVDQNTAVQNELQLENWRPAPSTNSKHLAPGDAIIKRGKNTNKFHEFKRALRTLNIDQVLKMLQAGDCSDVVNDKIRNWLAAKVWIIRREESCIRSVMLSLEHLLRKYCTYLHIPKCLTRAAKVWKFGNITRKEQIVKLIKNIKMEPIELKENNVQLLESESTDPITNGKMLTRASRKAKLFCAIPQNSNQCLVQQRPNSTREEALRNTFDEELCGICCELEDEEGSNLVVWCKKSCYTAYHLSCLGLTDEFDDSEWKCEQCENREQICFACGRNGSIDERGGVFKCCSQRCHKFYHYSCVEGCRRTRFYGSKRKRNPQIRKESDNLSMESDTNEEDFKYKFKFRCPRHICAVCEDAKSSELMFCIKCPESYHTSCVPPSARYNTVGLLCYRHRHDDLPRIPSHWYTDLKMAIVTVDCAIKFPDLFLPATEPIASNTQDRHHFRIPADYLVRVHTRPPPYRKLTRNLYTFKQLRPPFEDVPTCVCTERCGDGCINRLSFTECFGPAPTEESTRNNQTFNCHVGEHCGNRALHQRVYPRTELFHSFDKGFALRAKESIQAGQLVMEYVGEVINEQEKDRRLEEHARKHPQDRNMYIMELGNQIYIDARFRGSVSRFINHSCDPNCHLVKWRVCDLDRIAISALRDIKPEEELSYDYRFYTSEALQWKCFCKSAKCRGTMAPEITCRGKSKQKRLLHDSKLSETQLQKRLKRTSAFENTIAMQVIVGGKLLVDEMTIQAGPDEIELSMARQHRFFLPRNATRGANFLLRKLLKELQKERKLRQDEECSEDDTFSQASREIPCTSCTEYMDDKQSITFHSAIEKLTDGSFGLSDRIEALRQLLSELAHVYRTDQLPDSLITAVLDCLEKPSQSECSLGAHIVEIIAFIMGPHQELFYSQVNKVLKPLVKSRSEEIQSASLRALGITFFVCSEGHEDSMALLNLLEDRLYPEISGDVCTASLQSLGRVISTISEEEMVSEDLAERFLPLLTELLDHTDVNVRSSAGENIAFLYQHVPGVAYLAGHTMLVQKILEMSKESSKKKTKKDRKTQRLVFRDVYATLANGDLPITLLTVRGDRVELEGWEFMLQLESMKRSLGSGLQQQLEHNNFIRKLFDLPEVIEYSIIDRRDVFDKRSQSKKQRSNNLKGDRRRKQHLQNAMLGE</sequence>
<dbReference type="GO" id="GO:0005694">
    <property type="term" value="C:chromosome"/>
    <property type="evidence" value="ECO:0007669"/>
    <property type="project" value="UniProtKB-SubCell"/>
</dbReference>
<feature type="domain" description="AWS" evidence="17">
    <location>
        <begin position="577"/>
        <end position="634"/>
    </location>
</feature>
<name>F0W2M4_9STRA</name>
<dbReference type="GO" id="GO:0032259">
    <property type="term" value="P:methylation"/>
    <property type="evidence" value="ECO:0007669"/>
    <property type="project" value="UniProtKB-KW"/>
</dbReference>
<dbReference type="GO" id="GO:0042054">
    <property type="term" value="F:histone methyltransferase activity"/>
    <property type="evidence" value="ECO:0007669"/>
    <property type="project" value="InterPro"/>
</dbReference>
<feature type="region of interest" description="Disordered" evidence="13">
    <location>
        <begin position="1229"/>
        <end position="1258"/>
    </location>
</feature>
<keyword evidence="11" id="KW-0539">Nucleus</keyword>
<dbReference type="SUPFAM" id="SSF57903">
    <property type="entry name" value="FYVE/PHD zinc finger"/>
    <property type="match status" value="2"/>
</dbReference>
<dbReference type="SUPFAM" id="SSF82199">
    <property type="entry name" value="SET domain"/>
    <property type="match status" value="1"/>
</dbReference>
<evidence type="ECO:0000256" key="6">
    <source>
        <dbReference type="ARBA" id="ARBA00022691"/>
    </source>
</evidence>
<evidence type="ECO:0000256" key="12">
    <source>
        <dbReference type="PROSITE-ProRule" id="PRU00146"/>
    </source>
</evidence>
<dbReference type="InterPro" id="IPR050777">
    <property type="entry name" value="SET2_Histone-Lys_MeTrsfase"/>
</dbReference>
<dbReference type="InterPro" id="IPR006560">
    <property type="entry name" value="AWS_dom"/>
</dbReference>
<comment type="subcellular location">
    <subcellularLocation>
        <location evidence="2">Chromosome</location>
    </subcellularLocation>
    <subcellularLocation>
        <location evidence="1">Nucleus</location>
    </subcellularLocation>
</comment>
<dbReference type="AlphaFoldDB" id="F0W2M4"/>
<keyword evidence="9" id="KW-0862">Zinc</keyword>
<dbReference type="InterPro" id="IPR016024">
    <property type="entry name" value="ARM-type_fold"/>
</dbReference>
<evidence type="ECO:0000256" key="4">
    <source>
        <dbReference type="ARBA" id="ARBA00022603"/>
    </source>
</evidence>
<evidence type="ECO:0000259" key="14">
    <source>
        <dbReference type="PROSITE" id="PS50016"/>
    </source>
</evidence>
<dbReference type="CDD" id="cd15565">
    <property type="entry name" value="PHD2_NSD"/>
    <property type="match status" value="1"/>
</dbReference>
<evidence type="ECO:0000256" key="9">
    <source>
        <dbReference type="ARBA" id="ARBA00022833"/>
    </source>
</evidence>
<dbReference type="SMART" id="SM00249">
    <property type="entry name" value="PHD"/>
    <property type="match status" value="3"/>
</dbReference>
<dbReference type="Gene3D" id="1.25.10.10">
    <property type="entry name" value="Leucine-rich Repeat Variant"/>
    <property type="match status" value="1"/>
</dbReference>
<evidence type="ECO:0000259" key="17">
    <source>
        <dbReference type="PROSITE" id="PS51215"/>
    </source>
</evidence>
<dbReference type="InterPro" id="IPR055198">
    <property type="entry name" value="NSD_PHD"/>
</dbReference>
<dbReference type="InterPro" id="IPR019786">
    <property type="entry name" value="Zinc_finger_PHD-type_CS"/>
</dbReference>
<dbReference type="InterPro" id="IPR003616">
    <property type="entry name" value="Post-SET_dom"/>
</dbReference>
<protein>
    <submittedName>
        <fullName evidence="18">Histonelysine Nmethyltransferase putative</fullName>
    </submittedName>
</protein>
<dbReference type="PROSITE" id="PS51215">
    <property type="entry name" value="AWS"/>
    <property type="match status" value="1"/>
</dbReference>
<keyword evidence="4 18" id="KW-0489">Methyltransferase</keyword>
<dbReference type="InterPro" id="IPR019787">
    <property type="entry name" value="Znf_PHD-finger"/>
</dbReference>
<keyword evidence="7" id="KW-0479">Metal-binding</keyword>
<dbReference type="InterPro" id="IPR011989">
    <property type="entry name" value="ARM-like"/>
</dbReference>
<dbReference type="InterPro" id="IPR001214">
    <property type="entry name" value="SET_dom"/>
</dbReference>
<dbReference type="SUPFAM" id="SSF48371">
    <property type="entry name" value="ARM repeat"/>
    <property type="match status" value="1"/>
</dbReference>
<dbReference type="GO" id="GO:0005634">
    <property type="term" value="C:nucleus"/>
    <property type="evidence" value="ECO:0007669"/>
    <property type="project" value="UniProtKB-SubCell"/>
</dbReference>
<keyword evidence="10" id="KW-0156">Chromatin regulator</keyword>